<sequence length="576" mass="57439">MLAKNRPVAGTAPGSVHAVPARDSRPVRVAGRPLAQVAARAGAAAPAGSGQLTVTGVVLDSRRARPGDLYAALPGAHTHGARFAAQAAQLGATALLTDPEGAQIVARLAAEQGATARLPAVVVDDPRAVLGAVSALVYGEPAQHLQVLGVTGTNGKTTVTTLLESALAQLGTPTALVGTVCTRIAGEELPSARTTPEAPDLHALLALAVERGARAAALEVSSHAVVLHRVDGLVLDVAAFTNLSQDHLDFHPTMDDYFAAKAQLFTPARARAAVVCVDDEWGRRLAELSRAAGVPTTTVMSRTTTDGRAAAGQPADWSVDWSVDAASVRERSDGRPGSAFTLIGPGGRRVEAASPLPGTFNIANTAVAVAVLAASGHDPAAAAAALAGARGVPGRMEVVLPRGAAAPSAEAAADLPAGLPVGVVDYAHTPDAVAAALAALRPSTPGRLVVVLGAGGDRDPGKRPAMGAAAAAGADAVVVTDDNPRSEDPAAIRAAVLAGATAAGMTPAGIDVVEVPDRREAVARGVALALAGGPGGTVLVAGKGHERGQEVAGAVHPFDDREELAAALAAATEVRA</sequence>
<comment type="function">
    <text evidence="7">Catalyzes the addition of meso-diaminopimelic acid to the nucleotide precursor UDP-N-acetylmuramoyl-L-alanyl-D-glutamate (UMAG) in the biosynthesis of bacterial cell-wall peptidoglycan.</text>
</comment>
<evidence type="ECO:0000259" key="12">
    <source>
        <dbReference type="Pfam" id="PF08245"/>
    </source>
</evidence>
<dbReference type="GO" id="GO:0005524">
    <property type="term" value="F:ATP binding"/>
    <property type="evidence" value="ECO:0007669"/>
    <property type="project" value="UniProtKB-UniRule"/>
</dbReference>
<dbReference type="NCBIfam" id="NF001126">
    <property type="entry name" value="PRK00139.1-4"/>
    <property type="match status" value="1"/>
</dbReference>
<evidence type="ECO:0000256" key="4">
    <source>
        <dbReference type="ARBA" id="ARBA00022984"/>
    </source>
</evidence>
<dbReference type="EMBL" id="QGDQ01000011">
    <property type="protein sequence ID" value="PWJ53681.1"/>
    <property type="molecule type" value="Genomic_DNA"/>
</dbReference>
<comment type="caution">
    <text evidence="13">The sequence shown here is derived from an EMBL/GenBank/DDBJ whole genome shotgun (WGS) entry which is preliminary data.</text>
</comment>
<dbReference type="InterPro" id="IPR013221">
    <property type="entry name" value="Mur_ligase_cen"/>
</dbReference>
<dbReference type="SUPFAM" id="SSF53623">
    <property type="entry name" value="MurD-like peptide ligases, catalytic domain"/>
    <property type="match status" value="1"/>
</dbReference>
<keyword evidence="7 13" id="KW-0436">Ligase</keyword>
<dbReference type="Gene3D" id="3.40.1390.10">
    <property type="entry name" value="MurE/MurF, N-terminal domain"/>
    <property type="match status" value="1"/>
</dbReference>
<dbReference type="GO" id="GO:0071555">
    <property type="term" value="P:cell wall organization"/>
    <property type="evidence" value="ECO:0007669"/>
    <property type="project" value="UniProtKB-KW"/>
</dbReference>
<keyword evidence="3 7" id="KW-0133">Cell shape</keyword>
<keyword evidence="2 7" id="KW-0132">Cell division</keyword>
<dbReference type="UniPathway" id="UPA00219"/>
<feature type="domain" description="Mur ligase N-terminal catalytic" evidence="10">
    <location>
        <begin position="54"/>
        <end position="135"/>
    </location>
</feature>
<dbReference type="InterPro" id="IPR004101">
    <property type="entry name" value="Mur_ligase_C"/>
</dbReference>
<evidence type="ECO:0000256" key="8">
    <source>
        <dbReference type="RuleBase" id="RU004135"/>
    </source>
</evidence>
<feature type="domain" description="Mur ligase C-terminal" evidence="11">
    <location>
        <begin position="423"/>
        <end position="544"/>
    </location>
</feature>
<dbReference type="InterPro" id="IPR036565">
    <property type="entry name" value="Mur-like_cat_sf"/>
</dbReference>
<dbReference type="SUPFAM" id="SSF53244">
    <property type="entry name" value="MurD-like peptide ligases, peptide-binding domain"/>
    <property type="match status" value="1"/>
</dbReference>
<keyword evidence="6 7" id="KW-0961">Cell wall biogenesis/degradation</keyword>
<comment type="pathway">
    <text evidence="7 8">Cell wall biogenesis; peptidoglycan biosynthesis.</text>
</comment>
<organism evidence="13 14">
    <name type="scientific">Quadrisphaera granulorum</name>
    <dbReference type="NCBI Taxonomy" id="317664"/>
    <lineage>
        <taxon>Bacteria</taxon>
        <taxon>Bacillati</taxon>
        <taxon>Actinomycetota</taxon>
        <taxon>Actinomycetes</taxon>
        <taxon>Kineosporiales</taxon>
        <taxon>Kineosporiaceae</taxon>
        <taxon>Quadrisphaera</taxon>
    </lineage>
</organism>
<comment type="cofactor">
    <cofactor evidence="7">
        <name>Mg(2+)</name>
        <dbReference type="ChEBI" id="CHEBI:18420"/>
    </cofactor>
</comment>
<evidence type="ECO:0000259" key="10">
    <source>
        <dbReference type="Pfam" id="PF01225"/>
    </source>
</evidence>
<dbReference type="GO" id="GO:0008360">
    <property type="term" value="P:regulation of cell shape"/>
    <property type="evidence" value="ECO:0007669"/>
    <property type="project" value="UniProtKB-KW"/>
</dbReference>
<feature type="domain" description="Mur ligase central" evidence="12">
    <location>
        <begin position="150"/>
        <end position="371"/>
    </location>
</feature>
<evidence type="ECO:0000313" key="13">
    <source>
        <dbReference type="EMBL" id="PWJ53681.1"/>
    </source>
</evidence>
<feature type="binding site" evidence="7">
    <location>
        <begin position="482"/>
        <end position="485"/>
    </location>
    <ligand>
        <name>meso-2,6-diaminopimelate</name>
        <dbReference type="ChEBI" id="CHEBI:57791"/>
    </ligand>
</feature>
<proteinExistence type="inferred from homology"/>
<dbReference type="InterPro" id="IPR035911">
    <property type="entry name" value="MurE/MurF_N"/>
</dbReference>
<feature type="binding site" evidence="7">
    <location>
        <position position="229"/>
    </location>
    <ligand>
        <name>UDP-N-acetyl-alpha-D-muramoyl-L-alanyl-D-glutamate</name>
        <dbReference type="ChEBI" id="CHEBI:83900"/>
    </ligand>
</feature>
<dbReference type="Pfam" id="PF02875">
    <property type="entry name" value="Mur_ligase_C"/>
    <property type="match status" value="1"/>
</dbReference>
<evidence type="ECO:0000259" key="11">
    <source>
        <dbReference type="Pfam" id="PF02875"/>
    </source>
</evidence>
<feature type="modified residue" description="N6-carboxylysine" evidence="7">
    <location>
        <position position="261"/>
    </location>
</feature>
<feature type="binding site" evidence="7">
    <location>
        <position position="61"/>
    </location>
    <ligand>
        <name>UDP-N-acetyl-alpha-D-muramoyl-L-alanyl-D-glutamate</name>
        <dbReference type="ChEBI" id="CHEBI:83900"/>
    </ligand>
</feature>
<dbReference type="Gene3D" id="3.90.190.20">
    <property type="entry name" value="Mur ligase, C-terminal domain"/>
    <property type="match status" value="1"/>
</dbReference>
<dbReference type="Proteomes" id="UP000245469">
    <property type="component" value="Unassembled WGS sequence"/>
</dbReference>
<dbReference type="PANTHER" id="PTHR23135:SF4">
    <property type="entry name" value="UDP-N-ACETYLMURAMOYL-L-ALANYL-D-GLUTAMATE--2,6-DIAMINOPIMELATE LIGASE MURE HOMOLOG, CHLOROPLASTIC"/>
    <property type="match status" value="1"/>
</dbReference>
<dbReference type="InterPro" id="IPR000713">
    <property type="entry name" value="Mur_ligase_N"/>
</dbReference>
<feature type="binding site" evidence="7">
    <location>
        <position position="221"/>
    </location>
    <ligand>
        <name>UDP-N-acetyl-alpha-D-muramoyl-L-alanyl-D-glutamate</name>
        <dbReference type="ChEBI" id="CHEBI:83900"/>
    </ligand>
</feature>
<feature type="binding site" evidence="7">
    <location>
        <position position="546"/>
    </location>
    <ligand>
        <name>meso-2,6-diaminopimelate</name>
        <dbReference type="ChEBI" id="CHEBI:57791"/>
    </ligand>
</feature>
<keyword evidence="7" id="KW-0067">ATP-binding</keyword>
<evidence type="ECO:0000256" key="1">
    <source>
        <dbReference type="ARBA" id="ARBA00005898"/>
    </source>
</evidence>
<keyword evidence="4 7" id="KW-0573">Peptidoglycan synthesis</keyword>
<feature type="binding site" evidence="7">
    <location>
        <position position="458"/>
    </location>
    <ligand>
        <name>meso-2,6-diaminopimelate</name>
        <dbReference type="ChEBI" id="CHEBI:57791"/>
    </ligand>
</feature>
<feature type="region of interest" description="Disordered" evidence="9">
    <location>
        <begin position="1"/>
        <end position="24"/>
    </location>
</feature>
<keyword evidence="5 7" id="KW-0131">Cell cycle</keyword>
<dbReference type="PANTHER" id="PTHR23135">
    <property type="entry name" value="MUR LIGASE FAMILY MEMBER"/>
    <property type="match status" value="1"/>
</dbReference>
<dbReference type="GO" id="GO:0000287">
    <property type="term" value="F:magnesium ion binding"/>
    <property type="evidence" value="ECO:0007669"/>
    <property type="project" value="UniProtKB-UniRule"/>
</dbReference>
<dbReference type="NCBIfam" id="NF001124">
    <property type="entry name" value="PRK00139.1-2"/>
    <property type="match status" value="1"/>
</dbReference>
<gene>
    <name evidence="7" type="primary">murE</name>
    <name evidence="13" type="ORF">BXY45_11184</name>
</gene>
<dbReference type="GO" id="GO:0008765">
    <property type="term" value="F:UDP-N-acetylmuramoylalanyl-D-glutamate-2,6-diaminopimelate ligase activity"/>
    <property type="evidence" value="ECO:0007669"/>
    <property type="project" value="UniProtKB-UniRule"/>
</dbReference>
<keyword evidence="7" id="KW-0547">Nucleotide-binding</keyword>
<evidence type="ECO:0000256" key="3">
    <source>
        <dbReference type="ARBA" id="ARBA00022960"/>
    </source>
</evidence>
<protein>
    <recommendedName>
        <fullName evidence="7">UDP-N-acetylmuramoyl-L-alanyl-D-glutamate--2,6-diaminopimelate ligase</fullName>
        <ecNumber evidence="7">6.3.2.13</ecNumber>
    </recommendedName>
    <alternativeName>
        <fullName evidence="7">Meso-A2pm-adding enzyme</fullName>
    </alternativeName>
    <alternativeName>
        <fullName evidence="7">Meso-diaminopimelate-adding enzyme</fullName>
    </alternativeName>
    <alternativeName>
        <fullName evidence="7">UDP-MurNAc-L-Ala-D-Glu:meso-diaminopimelate ligase</fullName>
    </alternativeName>
    <alternativeName>
        <fullName evidence="7">UDP-MurNAc-tripeptide synthetase</fullName>
    </alternativeName>
    <alternativeName>
        <fullName evidence="7">UDP-N-acetylmuramyl-tripeptide synthetase</fullName>
    </alternativeName>
</protein>
<reference evidence="13 14" key="1">
    <citation type="submission" date="2018-03" db="EMBL/GenBank/DDBJ databases">
        <title>Genomic Encyclopedia of Archaeal and Bacterial Type Strains, Phase II (KMG-II): from individual species to whole genera.</title>
        <authorList>
            <person name="Goeker M."/>
        </authorList>
    </citation>
    <scope>NUCLEOTIDE SEQUENCE [LARGE SCALE GENOMIC DNA]</scope>
    <source>
        <strain evidence="13 14">DSM 44889</strain>
    </source>
</reference>
<feature type="binding site" evidence="7">
    <location>
        <position position="59"/>
    </location>
    <ligand>
        <name>UDP-N-acetyl-alpha-D-muramoyl-L-alanyl-D-glutamate</name>
        <dbReference type="ChEBI" id="CHEBI:83900"/>
    </ligand>
</feature>
<accession>A0A316A726</accession>
<evidence type="ECO:0000256" key="5">
    <source>
        <dbReference type="ARBA" id="ARBA00023306"/>
    </source>
</evidence>
<dbReference type="Pfam" id="PF08245">
    <property type="entry name" value="Mur_ligase_M"/>
    <property type="match status" value="1"/>
</dbReference>
<dbReference type="EC" id="6.3.2.13" evidence="7"/>
<name>A0A316A726_9ACTN</name>
<dbReference type="GO" id="GO:0005737">
    <property type="term" value="C:cytoplasm"/>
    <property type="evidence" value="ECO:0007669"/>
    <property type="project" value="UniProtKB-SubCell"/>
</dbReference>
<keyword evidence="7" id="KW-0460">Magnesium</keyword>
<keyword evidence="14" id="KW-1185">Reference proteome</keyword>
<dbReference type="InterPro" id="IPR036615">
    <property type="entry name" value="Mur_ligase_C_dom_sf"/>
</dbReference>
<feature type="short sequence motif" description="Meso-diaminopimelate recognition motif" evidence="7">
    <location>
        <begin position="482"/>
        <end position="485"/>
    </location>
</feature>
<comment type="catalytic activity">
    <reaction evidence="7">
        <text>UDP-N-acetyl-alpha-D-muramoyl-L-alanyl-D-glutamate + meso-2,6-diaminopimelate + ATP = UDP-N-acetyl-alpha-D-muramoyl-L-alanyl-gamma-D-glutamyl-meso-2,6-diaminopimelate + ADP + phosphate + H(+)</text>
        <dbReference type="Rhea" id="RHEA:23676"/>
        <dbReference type="ChEBI" id="CHEBI:15378"/>
        <dbReference type="ChEBI" id="CHEBI:30616"/>
        <dbReference type="ChEBI" id="CHEBI:43474"/>
        <dbReference type="ChEBI" id="CHEBI:57791"/>
        <dbReference type="ChEBI" id="CHEBI:83900"/>
        <dbReference type="ChEBI" id="CHEBI:83905"/>
        <dbReference type="ChEBI" id="CHEBI:456216"/>
        <dbReference type="EC" id="6.3.2.13"/>
    </reaction>
</comment>
<dbReference type="AlphaFoldDB" id="A0A316A726"/>
<dbReference type="GO" id="GO:0051301">
    <property type="term" value="P:cell division"/>
    <property type="evidence" value="ECO:0007669"/>
    <property type="project" value="UniProtKB-KW"/>
</dbReference>
<evidence type="ECO:0000256" key="6">
    <source>
        <dbReference type="ARBA" id="ARBA00023316"/>
    </source>
</evidence>
<dbReference type="InterPro" id="IPR005761">
    <property type="entry name" value="UDP-N-AcMur-Glu-dNH2Pim_ligase"/>
</dbReference>
<dbReference type="Gene3D" id="3.40.1190.10">
    <property type="entry name" value="Mur-like, catalytic domain"/>
    <property type="match status" value="1"/>
</dbReference>
<evidence type="ECO:0000256" key="9">
    <source>
        <dbReference type="SAM" id="MobiDB-lite"/>
    </source>
</evidence>
<keyword evidence="7" id="KW-0963">Cytoplasm</keyword>
<dbReference type="NCBIfam" id="TIGR01085">
    <property type="entry name" value="murE"/>
    <property type="match status" value="1"/>
</dbReference>
<evidence type="ECO:0000256" key="7">
    <source>
        <dbReference type="HAMAP-Rule" id="MF_00208"/>
    </source>
</evidence>
<comment type="subcellular location">
    <subcellularLocation>
        <location evidence="7 8">Cytoplasm</location>
    </subcellularLocation>
</comment>
<dbReference type="Pfam" id="PF01225">
    <property type="entry name" value="Mur_ligase"/>
    <property type="match status" value="1"/>
</dbReference>
<evidence type="ECO:0000256" key="2">
    <source>
        <dbReference type="ARBA" id="ARBA00022618"/>
    </source>
</evidence>
<evidence type="ECO:0000313" key="14">
    <source>
        <dbReference type="Proteomes" id="UP000245469"/>
    </source>
</evidence>
<dbReference type="SUPFAM" id="SSF63418">
    <property type="entry name" value="MurE/MurF N-terminal domain"/>
    <property type="match status" value="1"/>
</dbReference>
<dbReference type="GO" id="GO:0009252">
    <property type="term" value="P:peptidoglycan biosynthetic process"/>
    <property type="evidence" value="ECO:0007669"/>
    <property type="project" value="UniProtKB-UniRule"/>
</dbReference>
<dbReference type="HAMAP" id="MF_00208">
    <property type="entry name" value="MurE"/>
    <property type="match status" value="1"/>
</dbReference>
<comment type="caution">
    <text evidence="7">Lacks conserved residue(s) required for the propagation of feature annotation.</text>
</comment>
<feature type="binding site" evidence="7">
    <location>
        <position position="542"/>
    </location>
    <ligand>
        <name>meso-2,6-diaminopimelate</name>
        <dbReference type="ChEBI" id="CHEBI:57791"/>
    </ligand>
</feature>
<feature type="binding site" evidence="7">
    <location>
        <begin position="194"/>
        <end position="195"/>
    </location>
    <ligand>
        <name>UDP-N-acetyl-alpha-D-muramoyl-L-alanyl-D-glutamate</name>
        <dbReference type="ChEBI" id="CHEBI:83900"/>
    </ligand>
</feature>
<comment type="PTM">
    <text evidence="7">Carboxylation is probably crucial for Mg(2+) binding and, consequently, for the gamma-phosphate positioning of ATP.</text>
</comment>
<feature type="binding site" evidence="7">
    <location>
        <begin position="152"/>
        <end position="158"/>
    </location>
    <ligand>
        <name>ATP</name>
        <dbReference type="ChEBI" id="CHEBI:30616"/>
    </ligand>
</feature>
<comment type="similarity">
    <text evidence="1 7">Belongs to the MurCDEF family. MurE subfamily.</text>
</comment>